<keyword evidence="1" id="KW-1185">Reference proteome</keyword>
<protein>
    <submittedName>
        <fullName evidence="2">Protein SFI1 homolog</fullName>
    </submittedName>
</protein>
<organism evidence="1 2">
    <name type="scientific">Echinops telfairi</name>
    <name type="common">Lesser hedgehog tenrec</name>
    <dbReference type="NCBI Taxonomy" id="9371"/>
    <lineage>
        <taxon>Eukaryota</taxon>
        <taxon>Metazoa</taxon>
        <taxon>Chordata</taxon>
        <taxon>Craniata</taxon>
        <taxon>Vertebrata</taxon>
        <taxon>Euteleostomi</taxon>
        <taxon>Mammalia</taxon>
        <taxon>Eutheria</taxon>
        <taxon>Afrotheria</taxon>
        <taxon>Tenrecidae</taxon>
        <taxon>Tenrecinae</taxon>
        <taxon>Echinops</taxon>
    </lineage>
</organism>
<evidence type="ECO:0000313" key="2">
    <source>
        <dbReference type="RefSeq" id="XP_045145496.1"/>
    </source>
</evidence>
<name>A0AC55D184_ECHTE</name>
<reference evidence="2" key="1">
    <citation type="submission" date="2025-08" db="UniProtKB">
        <authorList>
            <consortium name="RefSeq"/>
        </authorList>
    </citation>
    <scope>IDENTIFICATION</scope>
</reference>
<sequence>MASGVAVSDGVIKVFNDMKVPTSSTPEAVKKRKKAVLFCLNAKQKIRQAWKSWVLYVVVRRTKLGMQTAASELRQRNALRVWWSKWRWSLGQVHMDRALHTTAVKHRALSLQLQAWSRWHGQYLCAQRDRQKAVSAVKYHQHWQKRSSLRAWLEYVQLRRLRKQRNEMADRFYHVTLLQTCFCDWQWAWQWKESLHAHQALVEVLARRMALRRAFVHWKHYRLLCAEAAAQHRMAGDHRRRHLLSVCFRALQDNVARAQLQQIRRNLAHQQRKATLLRRFWDCWQSGLELREEREQLSLMHAAGDHYRTTLLLRCIKQWVQHVQRRRHKQLLQAGADDHFQQRALPAAFRTWRSLCRRHQQERARNARATRFHRETLGRQMFAIWQQKMHQHRESRLVERVAILHAERQLLLRAWSTWHQQAAACHQERQRQAVACAHHRQWELQRAFHVWRESAQGRRTEKLGKAWAAEFHAVQLLRWAWNRWRECLALLNAERQKLVQADRHRQCTLLRRVWRGWVTYQDRGRQVLREVAARESQHNRRLLRGMLHRWHKNTVAHVDEAKKTRQARDHYRRIICSKVLAQWREAAAVQIYYRQQEDWTIQEARHILDRGCVQIVFRRWRSRSQSVAQQRVQMERAAQHHRRRLLREAVARWKAYHLGCIRKALLRRQSAQLLEQRLSRSCFHQWSRQLVAQREEQQGTAKALWFWSISLQAKVIGVQGLPAGRKAPRGGGWQGSALPSSEAWDAWQRYMLERKRKKARLERAAQAHQQQLLQEGVTQLLQFAAGQKASRQQWHTQQQAQVAHGLHRAVRHCAMLWKQKALGPTKDPLTSKPITASHRVTFEVPLVSRISAGAGDAALETKRPRAKPEPCLGSLALAAGDSQLLDLSAARPVRRQPRCPDFLLEPEQSRVLGCRPRQGPRPEKMPHPGVSQPASTSLPQHSQEEACMALAPRSSLPQHKTLPRPPGLKEPPTRTTGPELVLLPPSSFVPRQGKTAAGVSVQPHAAPPLAAPPDHHLLLPGDLTRPQAWPELAPASVASAGSAPLQAELEGIRQQLQHYQTTKQNLCSCQRQASILRRWLELSREEPRPEDQEAEQQVQKELEEVEAQIQHLAAMLRAQHQPIGACIARVRALRQALG</sequence>
<evidence type="ECO:0000313" key="1">
    <source>
        <dbReference type="Proteomes" id="UP000694863"/>
    </source>
</evidence>
<proteinExistence type="predicted"/>
<accession>A0AC55D184</accession>
<gene>
    <name evidence="2" type="primary">SFI1</name>
</gene>
<dbReference type="Proteomes" id="UP000694863">
    <property type="component" value="Unplaced"/>
</dbReference>
<dbReference type="RefSeq" id="XP_045145496.1">
    <property type="nucleotide sequence ID" value="XM_045289561.1"/>
</dbReference>